<accession>A0A0L6V1Y4</accession>
<dbReference type="VEuPathDB" id="FungiDB:VP01_2857g4"/>
<protein>
    <submittedName>
        <fullName evidence="1">Uncharacterized protein</fullName>
    </submittedName>
</protein>
<evidence type="ECO:0000313" key="2">
    <source>
        <dbReference type="Proteomes" id="UP000037035"/>
    </source>
</evidence>
<organism evidence="1 2">
    <name type="scientific">Puccinia sorghi</name>
    <dbReference type="NCBI Taxonomy" id="27349"/>
    <lineage>
        <taxon>Eukaryota</taxon>
        <taxon>Fungi</taxon>
        <taxon>Dikarya</taxon>
        <taxon>Basidiomycota</taxon>
        <taxon>Pucciniomycotina</taxon>
        <taxon>Pucciniomycetes</taxon>
        <taxon>Pucciniales</taxon>
        <taxon>Pucciniaceae</taxon>
        <taxon>Puccinia</taxon>
    </lineage>
</organism>
<sequence length="114" mass="13075">MEGGTNNQNSKSLHGIWGVFKMLSWMSGKKSTTISRVAQRIHVEELGPCDIYHWMSMPTTDHIMAEVYNRPVFYYGKSWSQKFFPSTTLPNKNPPIFIEELGTDCYPRGNAVEK</sequence>
<dbReference type="AlphaFoldDB" id="A0A0L6V1Y4"/>
<gene>
    <name evidence="1" type="ORF">VP01_2857g4</name>
</gene>
<proteinExistence type="predicted"/>
<comment type="caution">
    <text evidence="1">The sequence shown here is derived from an EMBL/GenBank/DDBJ whole genome shotgun (WGS) entry which is preliminary data.</text>
</comment>
<reference evidence="1 2" key="1">
    <citation type="submission" date="2015-08" db="EMBL/GenBank/DDBJ databases">
        <title>Next Generation Sequencing and Analysis of the Genome of Puccinia sorghi L Schw, the Causal Agent of Maize Common Rust.</title>
        <authorList>
            <person name="Rochi L."/>
            <person name="Burguener G."/>
            <person name="Darino M."/>
            <person name="Turjanski A."/>
            <person name="Kreff E."/>
            <person name="Dieguez M.J."/>
            <person name="Sacco F."/>
        </authorList>
    </citation>
    <scope>NUCLEOTIDE SEQUENCE [LARGE SCALE GENOMIC DNA]</scope>
    <source>
        <strain evidence="1 2">RO10H11247</strain>
    </source>
</reference>
<dbReference type="OrthoDB" id="5768718at2759"/>
<keyword evidence="2" id="KW-1185">Reference proteome</keyword>
<dbReference type="Proteomes" id="UP000037035">
    <property type="component" value="Unassembled WGS sequence"/>
</dbReference>
<name>A0A0L6V1Y4_9BASI</name>
<evidence type="ECO:0000313" key="1">
    <source>
        <dbReference type="EMBL" id="KNZ54776.1"/>
    </source>
</evidence>
<dbReference type="EMBL" id="LAVV01007787">
    <property type="protein sequence ID" value="KNZ54776.1"/>
    <property type="molecule type" value="Genomic_DNA"/>
</dbReference>